<organism evidence="1">
    <name type="scientific">Drosophila melanogaster</name>
    <name type="common">Fruit fly</name>
    <dbReference type="NCBI Taxonomy" id="7227"/>
    <lineage>
        <taxon>Eukaryota</taxon>
        <taxon>Metazoa</taxon>
        <taxon>Ecdysozoa</taxon>
        <taxon>Arthropoda</taxon>
        <taxon>Hexapoda</taxon>
        <taxon>Insecta</taxon>
        <taxon>Pterygota</taxon>
        <taxon>Neoptera</taxon>
        <taxon>Endopterygota</taxon>
        <taxon>Diptera</taxon>
        <taxon>Brachycera</taxon>
        <taxon>Muscomorpha</taxon>
        <taxon>Ephydroidea</taxon>
        <taxon>Drosophilidae</taxon>
        <taxon>Drosophila</taxon>
        <taxon>Sophophora</taxon>
    </lineage>
</organism>
<accession>Q8MZ68</accession>
<name>Q8MZ68_DROME</name>
<protein>
    <submittedName>
        <fullName evidence="1">AT28829p</fullName>
    </submittedName>
</protein>
<sequence>MPVCSKHRPSWPVQLWCTRKPFEEGRKTCAADRGVNRKGLGTFAGPLQMDRGLARSWVGGNYHMATTDKHSLLLPPLLLFLPPVTASSPREPAKLRNVASAASCIHGPLLLLLSWHRAGGQYRAESILRPTTEQIIVVISIAQAPVAGQWPGEEYWTSEIAN</sequence>
<evidence type="ECO:0000313" key="1">
    <source>
        <dbReference type="EMBL" id="AAM29329.1"/>
    </source>
</evidence>
<dbReference type="AlphaFoldDB" id="Q8MZ68"/>
<proteinExistence type="evidence at transcript level"/>
<dbReference type="EMBL" id="AY113324">
    <property type="protein sequence ID" value="AAM29329.1"/>
    <property type="molecule type" value="mRNA"/>
</dbReference>
<reference evidence="1" key="1">
    <citation type="submission" date="2002-05" db="EMBL/GenBank/DDBJ databases">
        <authorList>
            <person name="Stapleton M."/>
            <person name="Brokstein P."/>
            <person name="Hong L."/>
            <person name="Agbayani A."/>
            <person name="Carlson J."/>
            <person name="Champe M."/>
            <person name="Chavez C."/>
            <person name="Dorsett V."/>
            <person name="Dresnek D."/>
            <person name="Farfan D."/>
            <person name="Frise E."/>
            <person name="George R."/>
            <person name="Gonzalez M."/>
            <person name="Guarin H."/>
            <person name="Kronmiller B."/>
            <person name="Li P."/>
            <person name="Liao G."/>
            <person name="Miranda A."/>
            <person name="Mungall C.J."/>
            <person name="Nunoo J."/>
            <person name="Pacleb J."/>
            <person name="Paragas V."/>
            <person name="Park S."/>
            <person name="Patel S."/>
            <person name="Phouanenavong S."/>
            <person name="Wan K."/>
            <person name="Yu C."/>
            <person name="Lewis S.E."/>
            <person name="Rubin G.M."/>
            <person name="Celniker S."/>
        </authorList>
    </citation>
    <scope>NUCLEOTIDE SEQUENCE</scope>
</reference>